<dbReference type="InterPro" id="IPR000415">
    <property type="entry name" value="Nitroreductase-like"/>
</dbReference>
<comment type="similarity">
    <text evidence="1 5">Belongs to the flavin oxidoreductase frp family.</text>
</comment>
<dbReference type="Proteomes" id="UP001148125">
    <property type="component" value="Unassembled WGS sequence"/>
</dbReference>
<accession>A0ABT5VEA7</accession>
<name>A0ABT5VEA7_9BACI</name>
<dbReference type="CDD" id="cd02146">
    <property type="entry name" value="NfsA-like"/>
    <property type="match status" value="1"/>
</dbReference>
<dbReference type="Gene3D" id="3.40.109.10">
    <property type="entry name" value="NADH Oxidase"/>
    <property type="match status" value="1"/>
</dbReference>
<evidence type="ECO:0000256" key="4">
    <source>
        <dbReference type="ARBA" id="ARBA00023002"/>
    </source>
</evidence>
<dbReference type="PANTHER" id="PTHR43425">
    <property type="entry name" value="OXYGEN-INSENSITIVE NADPH NITROREDUCTASE"/>
    <property type="match status" value="1"/>
</dbReference>
<gene>
    <name evidence="7" type="primary">nfsA</name>
    <name evidence="7" type="ORF">N7Z68_04040</name>
</gene>
<keyword evidence="2 5" id="KW-0285">Flavoprotein</keyword>
<dbReference type="EMBL" id="JAOTPO010000002">
    <property type="protein sequence ID" value="MDE5412544.1"/>
    <property type="molecule type" value="Genomic_DNA"/>
</dbReference>
<dbReference type="PIRSF" id="PIRSF005426">
    <property type="entry name" value="Frp"/>
    <property type="match status" value="1"/>
</dbReference>
<keyword evidence="4 5" id="KW-0560">Oxidoreductase</keyword>
<evidence type="ECO:0000313" key="8">
    <source>
        <dbReference type="Proteomes" id="UP001148125"/>
    </source>
</evidence>
<evidence type="ECO:0000256" key="1">
    <source>
        <dbReference type="ARBA" id="ARBA00008366"/>
    </source>
</evidence>
<keyword evidence="8" id="KW-1185">Reference proteome</keyword>
<reference evidence="7" key="1">
    <citation type="submission" date="2024-05" db="EMBL/GenBank/DDBJ databases">
        <title>Alkalihalobacillus sp. strain MEB203 novel alkaliphilic bacterium from Lonar Lake, India.</title>
        <authorList>
            <person name="Joshi A."/>
            <person name="Thite S."/>
            <person name="Mengade P."/>
        </authorList>
    </citation>
    <scope>NUCLEOTIDE SEQUENCE</scope>
    <source>
        <strain evidence="7">MEB 203</strain>
    </source>
</reference>
<organism evidence="7 8">
    <name type="scientific">Alkalihalobacterium chitinilyticum</name>
    <dbReference type="NCBI Taxonomy" id="2980103"/>
    <lineage>
        <taxon>Bacteria</taxon>
        <taxon>Bacillati</taxon>
        <taxon>Bacillota</taxon>
        <taxon>Bacilli</taxon>
        <taxon>Bacillales</taxon>
        <taxon>Bacillaceae</taxon>
        <taxon>Alkalihalobacterium</taxon>
    </lineage>
</organism>
<dbReference type="SUPFAM" id="SSF55469">
    <property type="entry name" value="FMN-dependent nitroreductase-like"/>
    <property type="match status" value="1"/>
</dbReference>
<evidence type="ECO:0000256" key="2">
    <source>
        <dbReference type="ARBA" id="ARBA00022630"/>
    </source>
</evidence>
<evidence type="ECO:0000256" key="3">
    <source>
        <dbReference type="ARBA" id="ARBA00022643"/>
    </source>
</evidence>
<keyword evidence="3 5" id="KW-0288">FMN</keyword>
<dbReference type="InterPro" id="IPR029479">
    <property type="entry name" value="Nitroreductase"/>
</dbReference>
<dbReference type="InterPro" id="IPR016446">
    <property type="entry name" value="Flavin_OxRdtase_Frp"/>
</dbReference>
<dbReference type="RefSeq" id="WP_275117176.1">
    <property type="nucleotide sequence ID" value="NZ_JAOTPO010000002.1"/>
</dbReference>
<evidence type="ECO:0000259" key="6">
    <source>
        <dbReference type="Pfam" id="PF00881"/>
    </source>
</evidence>
<keyword evidence="5" id="KW-0521">NADP</keyword>
<evidence type="ECO:0000256" key="5">
    <source>
        <dbReference type="PIRNR" id="PIRNR005426"/>
    </source>
</evidence>
<dbReference type="PANTHER" id="PTHR43425:SF2">
    <property type="entry name" value="OXYGEN-INSENSITIVE NADPH NITROREDUCTASE"/>
    <property type="match status" value="1"/>
</dbReference>
<sequence>MNQVIETIKNHRSIRSYTNEPVSENHLETIVEAAQAAPSWINGQQVSIVAVKDDQTKKKLTELVGNQKYVDETPVFFIFCADFYRASLAAEKEGTSFAIEEEIDSLLVGATDVGLAMGNAIAAAESLGLGCVPIGGVRRHSLEVIKLLNLPKYVIPISGLCIGYAAEDPGQKPRFPKEAVYHEETYNPDLKGILDTYDQQMEQYMKERTNGQMSSNWSTRVASFYSKPYYDNIAEMLKQQGFICKNIK</sequence>
<protein>
    <submittedName>
        <fullName evidence="7">Oxygen-insensitive NADPH nitroreductase</fullName>
    </submittedName>
</protein>
<feature type="domain" description="Nitroreductase" evidence="6">
    <location>
        <begin position="8"/>
        <end position="164"/>
    </location>
</feature>
<proteinExistence type="inferred from homology"/>
<dbReference type="Pfam" id="PF00881">
    <property type="entry name" value="Nitroreductase"/>
    <property type="match status" value="1"/>
</dbReference>
<comment type="caution">
    <text evidence="7">The sequence shown here is derived from an EMBL/GenBank/DDBJ whole genome shotgun (WGS) entry which is preliminary data.</text>
</comment>
<dbReference type="NCBIfam" id="NF008033">
    <property type="entry name" value="PRK10765.1"/>
    <property type="match status" value="1"/>
</dbReference>
<evidence type="ECO:0000313" key="7">
    <source>
        <dbReference type="EMBL" id="MDE5412544.1"/>
    </source>
</evidence>